<proteinExistence type="predicted"/>
<dbReference type="PROSITE" id="PS51371">
    <property type="entry name" value="CBS"/>
    <property type="match status" value="1"/>
</dbReference>
<evidence type="ECO:0000259" key="2">
    <source>
        <dbReference type="PROSITE" id="PS51371"/>
    </source>
</evidence>
<dbReference type="InterPro" id="IPR046342">
    <property type="entry name" value="CBS_dom_sf"/>
</dbReference>
<name>A0AAV2YKT5_9STRA</name>
<evidence type="ECO:0000256" key="1">
    <source>
        <dbReference type="PROSITE-ProRule" id="PRU00703"/>
    </source>
</evidence>
<keyword evidence="4" id="KW-1185">Reference proteome</keyword>
<dbReference type="EMBL" id="DAKRPA010000235">
    <property type="protein sequence ID" value="DAZ94741.1"/>
    <property type="molecule type" value="Genomic_DNA"/>
</dbReference>
<reference evidence="3" key="2">
    <citation type="journal article" date="2023" name="Microbiol Resour">
        <title>Decontamination and Annotation of the Draft Genome Sequence of the Oomycete Lagenidium giganteum ARSEF 373.</title>
        <authorList>
            <person name="Morgan W.R."/>
            <person name="Tartar A."/>
        </authorList>
    </citation>
    <scope>NUCLEOTIDE SEQUENCE</scope>
    <source>
        <strain evidence="3">ARSEF 373</strain>
    </source>
</reference>
<gene>
    <name evidence="3" type="ORF">N0F65_011557</name>
</gene>
<dbReference type="SUPFAM" id="SSF54631">
    <property type="entry name" value="CBS-domain pair"/>
    <property type="match status" value="1"/>
</dbReference>
<dbReference type="InterPro" id="IPR000644">
    <property type="entry name" value="CBS_dom"/>
</dbReference>
<dbReference type="Proteomes" id="UP001146120">
    <property type="component" value="Unassembled WGS sequence"/>
</dbReference>
<protein>
    <recommendedName>
        <fullName evidence="2">CBS domain-containing protein</fullName>
    </recommendedName>
</protein>
<keyword evidence="1" id="KW-0129">CBS domain</keyword>
<reference evidence="3" key="1">
    <citation type="submission" date="2022-11" db="EMBL/GenBank/DDBJ databases">
        <authorList>
            <person name="Morgan W.R."/>
            <person name="Tartar A."/>
        </authorList>
    </citation>
    <scope>NUCLEOTIDE SEQUENCE</scope>
    <source>
        <strain evidence="3">ARSEF 373</strain>
    </source>
</reference>
<accession>A0AAV2YKT5</accession>
<dbReference type="Pfam" id="PF00571">
    <property type="entry name" value="CBS"/>
    <property type="match status" value="1"/>
</dbReference>
<sequence>MGNALGGAHGHQSYQQRAVVAEYLAHPLKNVEECASIYRGGSLLDYDDHDSQPGARAAAIAPAYPRHLQFHQFEEVFGMLINDPEPHFKYFHHHDTKTVCAPQVFTAIALYMKADLQGKIGFIIRLYADRAGVLSSERKRMLVRDFLLTLQRLFYLADPVPSEILNALERSFWSIEDGKLQTVRELHDVCFTNPRVSSYLHEVQALVQGVLRRQVKEILQTNPCCMNRVCNVTRTGSACPPVDRTTLGLVVDSFLWSTKVLDYPYYWQQSFTDVKSDVSCLRAVRLIYTAPRQLLLVLEPRRGEASKLQCVGVITPANFVAFFLSLLPPQDNGSIHHEYLRLQLESATRKFAEAHVVDVIRHRQTEGPCKHPFQCTSEDEALFNVALRFACGNAVVGIVRQPFFSHEAFLGVIDVFDLLEWVLEDVESILGAYHAYALSAFDSLFYTPFQIERSMSVIEALVSLEARNLSEALALPSTGERLSISADLFCAMIAKVPENEKPRAEEKQIAAQIQQPLDSAVALLPPRRTLRPSASVRRAIMEMVDHRTKRVYIVDEAGVLIGAVRASDIMLMILTAQHNAEKRQSKMSTME</sequence>
<evidence type="ECO:0000313" key="3">
    <source>
        <dbReference type="EMBL" id="DAZ94741.1"/>
    </source>
</evidence>
<dbReference type="Gene3D" id="3.10.580.10">
    <property type="entry name" value="CBS-domain"/>
    <property type="match status" value="1"/>
</dbReference>
<comment type="caution">
    <text evidence="3">The sequence shown here is derived from an EMBL/GenBank/DDBJ whole genome shotgun (WGS) entry which is preliminary data.</text>
</comment>
<feature type="domain" description="CBS" evidence="2">
    <location>
        <begin position="523"/>
        <end position="581"/>
    </location>
</feature>
<evidence type="ECO:0000313" key="4">
    <source>
        <dbReference type="Proteomes" id="UP001146120"/>
    </source>
</evidence>
<dbReference type="AlphaFoldDB" id="A0AAV2YKT5"/>
<organism evidence="3 4">
    <name type="scientific">Lagenidium giganteum</name>
    <dbReference type="NCBI Taxonomy" id="4803"/>
    <lineage>
        <taxon>Eukaryota</taxon>
        <taxon>Sar</taxon>
        <taxon>Stramenopiles</taxon>
        <taxon>Oomycota</taxon>
        <taxon>Peronosporomycetes</taxon>
        <taxon>Pythiales</taxon>
        <taxon>Pythiaceae</taxon>
    </lineage>
</organism>